<dbReference type="AlphaFoldDB" id="A0A0F9BME0"/>
<name>A0A0F9BME0_9ZZZZ</name>
<protein>
    <submittedName>
        <fullName evidence="1">Uncharacterized protein</fullName>
    </submittedName>
</protein>
<accession>A0A0F9BME0</accession>
<organism evidence="1">
    <name type="scientific">marine sediment metagenome</name>
    <dbReference type="NCBI Taxonomy" id="412755"/>
    <lineage>
        <taxon>unclassified sequences</taxon>
        <taxon>metagenomes</taxon>
        <taxon>ecological metagenomes</taxon>
    </lineage>
</organism>
<evidence type="ECO:0000313" key="1">
    <source>
        <dbReference type="EMBL" id="KKK91789.1"/>
    </source>
</evidence>
<comment type="caution">
    <text evidence="1">The sequence shown here is derived from an EMBL/GenBank/DDBJ whole genome shotgun (WGS) entry which is preliminary data.</text>
</comment>
<proteinExistence type="predicted"/>
<gene>
    <name evidence="1" type="ORF">LCGC14_2709440</name>
</gene>
<reference evidence="1" key="1">
    <citation type="journal article" date="2015" name="Nature">
        <title>Complex archaea that bridge the gap between prokaryotes and eukaryotes.</title>
        <authorList>
            <person name="Spang A."/>
            <person name="Saw J.H."/>
            <person name="Jorgensen S.L."/>
            <person name="Zaremba-Niedzwiedzka K."/>
            <person name="Martijn J."/>
            <person name="Lind A.E."/>
            <person name="van Eijk R."/>
            <person name="Schleper C."/>
            <person name="Guy L."/>
            <person name="Ettema T.J."/>
        </authorList>
    </citation>
    <scope>NUCLEOTIDE SEQUENCE</scope>
</reference>
<dbReference type="EMBL" id="LAZR01048498">
    <property type="protein sequence ID" value="KKK91789.1"/>
    <property type="molecule type" value="Genomic_DNA"/>
</dbReference>
<sequence>MTHTKGPWEVRTGEFIKDSEGKAIAYCQSSNGTRNVDEVHANARLIAAAPEQQATIDRLEAERTTRVEALLSIATELEMGDYNPKSLADRARLVAKARP</sequence>